<organism evidence="1 3">
    <name type="scientific">Brevibacillus composti</name>
    <dbReference type="NCBI Taxonomy" id="2796470"/>
    <lineage>
        <taxon>Bacteria</taxon>
        <taxon>Bacillati</taxon>
        <taxon>Bacillota</taxon>
        <taxon>Bacilli</taxon>
        <taxon>Bacillales</taxon>
        <taxon>Paenibacillaceae</taxon>
        <taxon>Brevibacillus</taxon>
    </lineage>
</organism>
<name>A0A7T5JQN8_9BACL</name>
<evidence type="ECO:0000313" key="1">
    <source>
        <dbReference type="EMBL" id="QQE76350.1"/>
    </source>
</evidence>
<dbReference type="PANTHER" id="PTHR35145:SF1">
    <property type="entry name" value="CYTOPLASMIC PROTEIN"/>
    <property type="match status" value="1"/>
</dbReference>
<dbReference type="Proteomes" id="UP000595847">
    <property type="component" value="Chromosome"/>
</dbReference>
<dbReference type="InterPro" id="IPR007351">
    <property type="entry name" value="YjbR"/>
</dbReference>
<accession>A0A7T5JQN8</accession>
<dbReference type="SUPFAM" id="SSF142906">
    <property type="entry name" value="YjbR-like"/>
    <property type="match status" value="1"/>
</dbReference>
<dbReference type="PANTHER" id="PTHR35145">
    <property type="entry name" value="CYTOPLASMIC PROTEIN-RELATED"/>
    <property type="match status" value="1"/>
</dbReference>
<dbReference type="AlphaFoldDB" id="A0A7T5JQN8"/>
<dbReference type="Gene3D" id="3.90.1150.30">
    <property type="match status" value="1"/>
</dbReference>
<evidence type="ECO:0000313" key="4">
    <source>
        <dbReference type="Proteomes" id="UP000677234"/>
    </source>
</evidence>
<keyword evidence="1" id="KW-0238">DNA-binding</keyword>
<protein>
    <submittedName>
        <fullName evidence="1">MmcQ/YjbR family DNA-binding protein</fullName>
    </submittedName>
</protein>
<gene>
    <name evidence="1" type="ORF">JD108_11035</name>
    <name evidence="2" type="ORF">KDJ56_10720</name>
</gene>
<evidence type="ECO:0000313" key="2">
    <source>
        <dbReference type="EMBL" id="QUO43377.1"/>
    </source>
</evidence>
<evidence type="ECO:0000313" key="3">
    <source>
        <dbReference type="Proteomes" id="UP000595847"/>
    </source>
</evidence>
<reference evidence="2" key="2">
    <citation type="submission" date="2021-04" db="EMBL/GenBank/DDBJ databases">
        <title>Brevibacillus composti FJAT-54423, complete genome.</title>
        <authorList>
            <person name="Tang R."/>
        </authorList>
    </citation>
    <scope>NUCLEOTIDE SEQUENCE</scope>
    <source>
        <strain evidence="2">FJAT-54424</strain>
    </source>
</reference>
<dbReference type="Proteomes" id="UP000677234">
    <property type="component" value="Chromosome"/>
</dbReference>
<dbReference type="KEGG" id="bcop:JD108_11035"/>
<dbReference type="InterPro" id="IPR038056">
    <property type="entry name" value="YjbR-like_sf"/>
</dbReference>
<dbReference type="InterPro" id="IPR058532">
    <property type="entry name" value="YjbR/MT2646/Rv2570-like"/>
</dbReference>
<reference evidence="1 3" key="1">
    <citation type="submission" date="2020-12" db="EMBL/GenBank/DDBJ databases">
        <title>strain FJAT-54423T represents a novel species of the genus Brevibacillus.</title>
        <authorList>
            <person name="Tang R."/>
        </authorList>
    </citation>
    <scope>NUCLEOTIDE SEQUENCE [LARGE SCALE GENOMIC DNA]</scope>
    <source>
        <strain evidence="1 3">FJAT-54423</strain>
    </source>
</reference>
<dbReference type="EMBL" id="CP073708">
    <property type="protein sequence ID" value="QUO43377.1"/>
    <property type="molecule type" value="Genomic_DNA"/>
</dbReference>
<dbReference type="EMBL" id="CP066308">
    <property type="protein sequence ID" value="QQE76350.1"/>
    <property type="molecule type" value="Genomic_DNA"/>
</dbReference>
<dbReference type="RefSeq" id="WP_198829852.1">
    <property type="nucleotide sequence ID" value="NZ_CP066308.1"/>
</dbReference>
<dbReference type="Pfam" id="PF04237">
    <property type="entry name" value="YjbR"/>
    <property type="match status" value="1"/>
</dbReference>
<sequence>MEELRSYCLGKKGATEDFPFGHDVHVMKVGGKMFALLTANENGVQIGLKCEPDLADALRQQYPAIVPGYHLNQRHWITVTVDGSIPEPELLGLIDLSYHLVDQGLTRVIKHQIDAL</sequence>
<dbReference type="GO" id="GO:0003677">
    <property type="term" value="F:DNA binding"/>
    <property type="evidence" value="ECO:0007669"/>
    <property type="project" value="UniProtKB-KW"/>
</dbReference>
<keyword evidence="4" id="KW-1185">Reference proteome</keyword>
<proteinExistence type="predicted"/>